<dbReference type="AlphaFoldDB" id="A0AAV4VC83"/>
<name>A0AAV4VC83_CAEEX</name>
<keyword evidence="2" id="KW-1185">Reference proteome</keyword>
<reference evidence="1 2" key="1">
    <citation type="submission" date="2021-06" db="EMBL/GenBank/DDBJ databases">
        <title>Caerostris extrusa draft genome.</title>
        <authorList>
            <person name="Kono N."/>
            <person name="Arakawa K."/>
        </authorList>
    </citation>
    <scope>NUCLEOTIDE SEQUENCE [LARGE SCALE GENOMIC DNA]</scope>
</reference>
<sequence>MFPDAPFHWESSVIDHVADLKNSQRTLHHRTFILPLILGFPNYFPCYESPNGEKYDWLFKRRVSLALP</sequence>
<dbReference type="Proteomes" id="UP001054945">
    <property type="component" value="Unassembled WGS sequence"/>
</dbReference>
<dbReference type="EMBL" id="BPLR01014313">
    <property type="protein sequence ID" value="GIY68016.1"/>
    <property type="molecule type" value="Genomic_DNA"/>
</dbReference>
<accession>A0AAV4VC83</accession>
<protein>
    <submittedName>
        <fullName evidence="1">Uncharacterized protein</fullName>
    </submittedName>
</protein>
<comment type="caution">
    <text evidence="1">The sequence shown here is derived from an EMBL/GenBank/DDBJ whole genome shotgun (WGS) entry which is preliminary data.</text>
</comment>
<proteinExistence type="predicted"/>
<evidence type="ECO:0000313" key="1">
    <source>
        <dbReference type="EMBL" id="GIY68016.1"/>
    </source>
</evidence>
<evidence type="ECO:0000313" key="2">
    <source>
        <dbReference type="Proteomes" id="UP001054945"/>
    </source>
</evidence>
<gene>
    <name evidence="1" type="ORF">CEXT_116391</name>
</gene>
<organism evidence="1 2">
    <name type="scientific">Caerostris extrusa</name>
    <name type="common">Bark spider</name>
    <name type="synonym">Caerostris bankana</name>
    <dbReference type="NCBI Taxonomy" id="172846"/>
    <lineage>
        <taxon>Eukaryota</taxon>
        <taxon>Metazoa</taxon>
        <taxon>Ecdysozoa</taxon>
        <taxon>Arthropoda</taxon>
        <taxon>Chelicerata</taxon>
        <taxon>Arachnida</taxon>
        <taxon>Araneae</taxon>
        <taxon>Araneomorphae</taxon>
        <taxon>Entelegynae</taxon>
        <taxon>Araneoidea</taxon>
        <taxon>Araneidae</taxon>
        <taxon>Caerostris</taxon>
    </lineage>
</organism>